<evidence type="ECO:0000259" key="2">
    <source>
        <dbReference type="Pfam" id="PF03629"/>
    </source>
</evidence>
<organism evidence="3 4">
    <name type="scientific">Nocardioides antri</name>
    <dbReference type="NCBI Taxonomy" id="2607659"/>
    <lineage>
        <taxon>Bacteria</taxon>
        <taxon>Bacillati</taxon>
        <taxon>Actinomycetota</taxon>
        <taxon>Actinomycetes</taxon>
        <taxon>Propionibacteriales</taxon>
        <taxon>Nocardioidaceae</taxon>
        <taxon>Nocardioides</taxon>
    </lineage>
</organism>
<evidence type="ECO:0000313" key="4">
    <source>
        <dbReference type="Proteomes" id="UP000324351"/>
    </source>
</evidence>
<reference evidence="3 4" key="1">
    <citation type="submission" date="2019-09" db="EMBL/GenBank/DDBJ databases">
        <title>Nocardioides panacisoli sp. nov., isolated from the soil of a ginseng field.</title>
        <authorList>
            <person name="Cho C."/>
        </authorList>
    </citation>
    <scope>NUCLEOTIDE SEQUENCE [LARGE SCALE GENOMIC DNA]</scope>
    <source>
        <strain evidence="3 4">BN140041</strain>
    </source>
</reference>
<name>A0A5B1LY31_9ACTN</name>
<accession>A0A5B1LY31</accession>
<reference evidence="3 4" key="2">
    <citation type="submission" date="2019-09" db="EMBL/GenBank/DDBJ databases">
        <authorList>
            <person name="Jin C."/>
        </authorList>
    </citation>
    <scope>NUCLEOTIDE SEQUENCE [LARGE SCALE GENOMIC DNA]</scope>
    <source>
        <strain evidence="3 4">BN140041</strain>
    </source>
</reference>
<dbReference type="InterPro" id="IPR036514">
    <property type="entry name" value="SGNH_hydro_sf"/>
</dbReference>
<dbReference type="GO" id="GO:0016787">
    <property type="term" value="F:hydrolase activity"/>
    <property type="evidence" value="ECO:0007669"/>
    <property type="project" value="UniProtKB-KW"/>
</dbReference>
<evidence type="ECO:0000256" key="1">
    <source>
        <dbReference type="ARBA" id="ARBA00022801"/>
    </source>
</evidence>
<dbReference type="AlphaFoldDB" id="A0A5B1LY31"/>
<dbReference type="Proteomes" id="UP000324351">
    <property type="component" value="Unassembled WGS sequence"/>
</dbReference>
<sequence length="260" mass="28565">MTDRRAQGRLVLFGGQSNMLGHRLATEGDKPTSPYVLAWDNSGPGGRWHPAELGRAPFNPVGERPNNAALHFAVRLAERTGEPVYLVGHAVNGSSILSWQDETADNLGRLILECTHALTSDELRSAGIDHVDTMLWHQGETDEPGATMVPWPRLTTLADYRAAFGRMRATLARQPWWADDTRFIAGELVRDGWLSQRNDFYTAGALNGPYDAVVSSEGLDHTGDAAHFDGRALQTLGERMFDAWVALTGVRSPRRARHGG</sequence>
<dbReference type="EMBL" id="VUJW01000011">
    <property type="protein sequence ID" value="KAA1425592.1"/>
    <property type="molecule type" value="Genomic_DNA"/>
</dbReference>
<feature type="domain" description="Sialate O-acetylesterase" evidence="2">
    <location>
        <begin position="9"/>
        <end position="244"/>
    </location>
</feature>
<keyword evidence="4" id="KW-1185">Reference proteome</keyword>
<comment type="caution">
    <text evidence="3">The sequence shown here is derived from an EMBL/GenBank/DDBJ whole genome shotgun (WGS) entry which is preliminary data.</text>
</comment>
<proteinExistence type="predicted"/>
<dbReference type="Pfam" id="PF03629">
    <property type="entry name" value="SASA"/>
    <property type="match status" value="1"/>
</dbReference>
<keyword evidence="1" id="KW-0378">Hydrolase</keyword>
<gene>
    <name evidence="3" type="ORF">F0U47_17530</name>
</gene>
<dbReference type="Gene3D" id="3.40.50.1110">
    <property type="entry name" value="SGNH hydrolase"/>
    <property type="match status" value="1"/>
</dbReference>
<dbReference type="SUPFAM" id="SSF52266">
    <property type="entry name" value="SGNH hydrolase"/>
    <property type="match status" value="1"/>
</dbReference>
<dbReference type="RefSeq" id="WP_149751778.1">
    <property type="nucleotide sequence ID" value="NZ_VUJW01000011.1"/>
</dbReference>
<evidence type="ECO:0000313" key="3">
    <source>
        <dbReference type="EMBL" id="KAA1425592.1"/>
    </source>
</evidence>
<dbReference type="InterPro" id="IPR005181">
    <property type="entry name" value="SASA"/>
</dbReference>
<protein>
    <submittedName>
        <fullName evidence="3">Sialate O-acetylesterase</fullName>
    </submittedName>
</protein>